<dbReference type="InterPro" id="IPR002575">
    <property type="entry name" value="Aminoglycoside_PTrfase"/>
</dbReference>
<dbReference type="Gene3D" id="3.90.1200.10">
    <property type="match status" value="1"/>
</dbReference>
<comment type="caution">
    <text evidence="2">The sequence shown here is derived from an EMBL/GenBank/DDBJ whole genome shotgun (WGS) entry which is preliminary data.</text>
</comment>
<dbReference type="PANTHER" id="PTHR21310:SF58">
    <property type="entry name" value="AMINOGLYCOSIDE PHOSPHOTRANSFERASE DOMAIN-CONTAINING PROTEIN"/>
    <property type="match status" value="1"/>
</dbReference>
<dbReference type="AlphaFoldDB" id="A0AA38PI66"/>
<proteinExistence type="predicted"/>
<dbReference type="Pfam" id="PF01636">
    <property type="entry name" value="APH"/>
    <property type="match status" value="1"/>
</dbReference>
<evidence type="ECO:0000313" key="2">
    <source>
        <dbReference type="EMBL" id="KAJ3843413.1"/>
    </source>
</evidence>
<name>A0AA38PI66_9AGAR</name>
<dbReference type="EMBL" id="MU805977">
    <property type="protein sequence ID" value="KAJ3843413.1"/>
    <property type="molecule type" value="Genomic_DNA"/>
</dbReference>
<dbReference type="InterPro" id="IPR051678">
    <property type="entry name" value="AGP_Transferase"/>
</dbReference>
<keyword evidence="2" id="KW-0808">Transferase</keyword>
<dbReference type="PANTHER" id="PTHR21310">
    <property type="entry name" value="AMINOGLYCOSIDE PHOSPHOTRANSFERASE-RELATED-RELATED"/>
    <property type="match status" value="1"/>
</dbReference>
<reference evidence="2" key="1">
    <citation type="submission" date="2022-08" db="EMBL/GenBank/DDBJ databases">
        <authorList>
            <consortium name="DOE Joint Genome Institute"/>
            <person name="Min B."/>
            <person name="Riley R."/>
            <person name="Sierra-Patev S."/>
            <person name="Naranjo-Ortiz M."/>
            <person name="Looney B."/>
            <person name="Konkel Z."/>
            <person name="Slot J.C."/>
            <person name="Sakamoto Y."/>
            <person name="Steenwyk J.L."/>
            <person name="Rokas A."/>
            <person name="Carro J."/>
            <person name="Camarero S."/>
            <person name="Ferreira P."/>
            <person name="Molpeceres G."/>
            <person name="Ruiz-Duenas F.J."/>
            <person name="Serrano A."/>
            <person name="Henrissat B."/>
            <person name="Drula E."/>
            <person name="Hughes K.W."/>
            <person name="Mata J.L."/>
            <person name="Ishikawa N.K."/>
            <person name="Vargas-Isla R."/>
            <person name="Ushijima S."/>
            <person name="Smith C.A."/>
            <person name="Ahrendt S."/>
            <person name="Andreopoulos W."/>
            <person name="He G."/>
            <person name="Labutti K."/>
            <person name="Lipzen A."/>
            <person name="Ng V."/>
            <person name="Sandor L."/>
            <person name="Barry K."/>
            <person name="Martinez A.T."/>
            <person name="Xiao Y."/>
            <person name="Gibbons J.G."/>
            <person name="Terashima K."/>
            <person name="Hibbett D.S."/>
            <person name="Grigoriev I.V."/>
        </authorList>
    </citation>
    <scope>NUCLEOTIDE SEQUENCE</scope>
    <source>
        <strain evidence="2">TFB9207</strain>
    </source>
</reference>
<feature type="domain" description="Aminoglycoside phosphotransferase" evidence="1">
    <location>
        <begin position="3"/>
        <end position="160"/>
    </location>
</feature>
<sequence>MAFVRAHTSIPVPQLFEVLLDTNGRPYIVMEYIDAPELTKVWSSLTEDQQGDIIKQIGKWWSELRQIPSPGPAICALDGGPTLDNSARDFGPCHSFEDFASYYGYFILRGRCDTSIEAILENFLAKEHRIVFTHCDLAPRNILVKDGHIAAIIDWECAGWFPEYWE</sequence>
<feature type="non-terminal residue" evidence="2">
    <location>
        <position position="1"/>
    </location>
</feature>
<evidence type="ECO:0000313" key="3">
    <source>
        <dbReference type="Proteomes" id="UP001163846"/>
    </source>
</evidence>
<organism evidence="2 3">
    <name type="scientific">Lentinula raphanica</name>
    <dbReference type="NCBI Taxonomy" id="153919"/>
    <lineage>
        <taxon>Eukaryota</taxon>
        <taxon>Fungi</taxon>
        <taxon>Dikarya</taxon>
        <taxon>Basidiomycota</taxon>
        <taxon>Agaricomycotina</taxon>
        <taxon>Agaricomycetes</taxon>
        <taxon>Agaricomycetidae</taxon>
        <taxon>Agaricales</taxon>
        <taxon>Marasmiineae</taxon>
        <taxon>Omphalotaceae</taxon>
        <taxon>Lentinula</taxon>
    </lineage>
</organism>
<evidence type="ECO:0000259" key="1">
    <source>
        <dbReference type="Pfam" id="PF01636"/>
    </source>
</evidence>
<dbReference type="Proteomes" id="UP001163846">
    <property type="component" value="Unassembled WGS sequence"/>
</dbReference>
<dbReference type="CDD" id="cd05120">
    <property type="entry name" value="APH_ChoK_like"/>
    <property type="match status" value="1"/>
</dbReference>
<protein>
    <submittedName>
        <fullName evidence="2">Kinase-like domain-containing protein</fullName>
    </submittedName>
</protein>
<accession>A0AA38PI66</accession>
<keyword evidence="2" id="KW-0418">Kinase</keyword>
<keyword evidence="3" id="KW-1185">Reference proteome</keyword>
<dbReference type="GO" id="GO:0016301">
    <property type="term" value="F:kinase activity"/>
    <property type="evidence" value="ECO:0007669"/>
    <property type="project" value="UniProtKB-KW"/>
</dbReference>
<dbReference type="SUPFAM" id="SSF56112">
    <property type="entry name" value="Protein kinase-like (PK-like)"/>
    <property type="match status" value="1"/>
</dbReference>
<dbReference type="InterPro" id="IPR011009">
    <property type="entry name" value="Kinase-like_dom_sf"/>
</dbReference>
<gene>
    <name evidence="2" type="ORF">F5878DRAFT_505181</name>
</gene>